<reference evidence="8 9" key="1">
    <citation type="submission" date="2021-03" db="EMBL/GenBank/DDBJ databases">
        <title>Sequencing the genomes of 1000 actinobacteria strains.</title>
        <authorList>
            <person name="Klenk H.-P."/>
        </authorList>
    </citation>
    <scope>NUCLEOTIDE SEQUENCE [LARGE SCALE GENOMIC DNA]</scope>
    <source>
        <strain evidence="8 9">DSM 12936</strain>
    </source>
</reference>
<feature type="domain" description="Peptidase S26" evidence="7">
    <location>
        <begin position="33"/>
        <end position="228"/>
    </location>
</feature>
<dbReference type="InterPro" id="IPR019533">
    <property type="entry name" value="Peptidase_S26"/>
</dbReference>
<evidence type="ECO:0000256" key="6">
    <source>
        <dbReference type="RuleBase" id="RU362042"/>
    </source>
</evidence>
<dbReference type="NCBIfam" id="TIGR02227">
    <property type="entry name" value="sigpep_I_bact"/>
    <property type="match status" value="1"/>
</dbReference>
<evidence type="ECO:0000256" key="5">
    <source>
        <dbReference type="ARBA" id="ARBA00022801"/>
    </source>
</evidence>
<dbReference type="InterPro" id="IPR036286">
    <property type="entry name" value="LexA/Signal_pep-like_sf"/>
</dbReference>
<keyword evidence="6" id="KW-1133">Transmembrane helix</keyword>
<accession>A0ABS4ZC49</accession>
<comment type="caution">
    <text evidence="8">The sequence shown here is derived from an EMBL/GenBank/DDBJ whole genome shotgun (WGS) entry which is preliminary data.</text>
</comment>
<comment type="subcellular location">
    <subcellularLocation>
        <location evidence="2">Cell membrane</location>
        <topology evidence="2">Single-pass type II membrane protein</topology>
    </subcellularLocation>
    <subcellularLocation>
        <location evidence="6">Membrane</location>
        <topology evidence="6">Single-pass type II membrane protein</topology>
    </subcellularLocation>
</comment>
<dbReference type="PROSITE" id="PS00761">
    <property type="entry name" value="SPASE_I_3"/>
    <property type="match status" value="1"/>
</dbReference>
<dbReference type="SUPFAM" id="SSF51306">
    <property type="entry name" value="LexA/Signal peptidase"/>
    <property type="match status" value="1"/>
</dbReference>
<evidence type="ECO:0000259" key="7">
    <source>
        <dbReference type="Pfam" id="PF10502"/>
    </source>
</evidence>
<evidence type="ECO:0000256" key="4">
    <source>
        <dbReference type="ARBA" id="ARBA00013208"/>
    </source>
</evidence>
<evidence type="ECO:0000256" key="2">
    <source>
        <dbReference type="ARBA" id="ARBA00004401"/>
    </source>
</evidence>
<evidence type="ECO:0000256" key="1">
    <source>
        <dbReference type="ARBA" id="ARBA00000677"/>
    </source>
</evidence>
<keyword evidence="6" id="KW-0472">Membrane</keyword>
<evidence type="ECO:0000256" key="3">
    <source>
        <dbReference type="ARBA" id="ARBA00009370"/>
    </source>
</evidence>
<keyword evidence="6" id="KW-0645">Protease</keyword>
<dbReference type="GO" id="GO:0009003">
    <property type="term" value="F:signal peptidase activity"/>
    <property type="evidence" value="ECO:0007669"/>
    <property type="project" value="UniProtKB-EC"/>
</dbReference>
<comment type="similarity">
    <text evidence="3 6">Belongs to the peptidase S26 family.</text>
</comment>
<keyword evidence="6" id="KW-0812">Transmembrane</keyword>
<gene>
    <name evidence="8" type="ORF">JOF54_003565</name>
</gene>
<dbReference type="EMBL" id="JAGIOB010000001">
    <property type="protein sequence ID" value="MBP2418643.1"/>
    <property type="molecule type" value="Genomic_DNA"/>
</dbReference>
<dbReference type="Proteomes" id="UP000758168">
    <property type="component" value="Unassembled WGS sequence"/>
</dbReference>
<keyword evidence="9" id="KW-1185">Reference proteome</keyword>
<proteinExistence type="inferred from homology"/>
<dbReference type="Gene3D" id="2.10.109.10">
    <property type="entry name" value="Umud Fragment, subunit A"/>
    <property type="match status" value="1"/>
</dbReference>
<evidence type="ECO:0000313" key="8">
    <source>
        <dbReference type="EMBL" id="MBP2418643.1"/>
    </source>
</evidence>
<dbReference type="Pfam" id="PF10502">
    <property type="entry name" value="Peptidase_S26"/>
    <property type="match status" value="1"/>
</dbReference>
<protein>
    <recommendedName>
        <fullName evidence="4 6">Signal peptidase I</fullName>
        <ecNumber evidence="4 6">3.4.21.89</ecNumber>
    </recommendedName>
</protein>
<dbReference type="CDD" id="cd06530">
    <property type="entry name" value="S26_SPase_I"/>
    <property type="match status" value="1"/>
</dbReference>
<evidence type="ECO:0000313" key="9">
    <source>
        <dbReference type="Proteomes" id="UP000758168"/>
    </source>
</evidence>
<dbReference type="PANTHER" id="PTHR43390:SF1">
    <property type="entry name" value="CHLOROPLAST PROCESSING PEPTIDASE"/>
    <property type="match status" value="1"/>
</dbReference>
<dbReference type="PRINTS" id="PR00727">
    <property type="entry name" value="LEADERPTASE"/>
</dbReference>
<dbReference type="InterPro" id="IPR000223">
    <property type="entry name" value="Pept_S26A_signal_pept_1"/>
</dbReference>
<comment type="catalytic activity">
    <reaction evidence="1 6">
        <text>Cleavage of hydrophobic, N-terminal signal or leader sequences from secreted and periplasmic proteins.</text>
        <dbReference type="EC" id="3.4.21.89"/>
    </reaction>
</comment>
<keyword evidence="5 6" id="KW-0378">Hydrolase</keyword>
<feature type="transmembrane region" description="Helical" evidence="6">
    <location>
        <begin position="35"/>
        <end position="56"/>
    </location>
</feature>
<name>A0ABS4ZC49_9ACTN</name>
<organism evidence="8 9">
    <name type="scientific">Microlunatus capsulatus</name>
    <dbReference type="NCBI Taxonomy" id="99117"/>
    <lineage>
        <taxon>Bacteria</taxon>
        <taxon>Bacillati</taxon>
        <taxon>Actinomycetota</taxon>
        <taxon>Actinomycetes</taxon>
        <taxon>Propionibacteriales</taxon>
        <taxon>Propionibacteriaceae</taxon>
        <taxon>Microlunatus</taxon>
    </lineage>
</organism>
<dbReference type="PANTHER" id="PTHR43390">
    <property type="entry name" value="SIGNAL PEPTIDASE I"/>
    <property type="match status" value="1"/>
</dbReference>
<dbReference type="EC" id="3.4.21.89" evidence="4 6"/>
<dbReference type="InterPro" id="IPR019758">
    <property type="entry name" value="Pept_S26A_signal_pept_1_CS"/>
</dbReference>
<sequence length="265" mass="27713">MGDAPDPTTDVPRPAPQPLTAAQHVWAFLGELTGVVVGAVVVAFLLRAFVGQLFLIPSASMEQTLRVDDRVVVEKISRLQRGEVVVFADPGGWLSGPPAPGRGPVGRALELVGVLPDSSTEHLIKRLVGLPGDEVVCCDDRGRVSVNGHPLDETSYLDVVPGGGQVQPSTIAFAVTVPAGRLFVLGDNRERSRDSRCHLHDRRPGEPEGAAAFVPEDLVVGRAIAVTWPVGHARWLPIPATVDAVPAAAAAPAQAAIDAGPEASC</sequence>
<dbReference type="RefSeq" id="WP_307804339.1">
    <property type="nucleotide sequence ID" value="NZ_BAAAMH010000001.1"/>
</dbReference>